<reference evidence="2" key="1">
    <citation type="submission" date="2021-04" db="EMBL/GenBank/DDBJ databases">
        <title>Dactylosporangium aurantiacum NRRL B-8018 full assembly.</title>
        <authorList>
            <person name="Hartkoorn R.C."/>
            <person name="Beaudoing E."/>
            <person name="Hot D."/>
        </authorList>
    </citation>
    <scope>NUCLEOTIDE SEQUENCE</scope>
    <source>
        <strain evidence="2">NRRL B-8018</strain>
    </source>
</reference>
<organism evidence="2 3">
    <name type="scientific">Dactylosporangium aurantiacum</name>
    <dbReference type="NCBI Taxonomy" id="35754"/>
    <lineage>
        <taxon>Bacteria</taxon>
        <taxon>Bacillati</taxon>
        <taxon>Actinomycetota</taxon>
        <taxon>Actinomycetes</taxon>
        <taxon>Micromonosporales</taxon>
        <taxon>Micromonosporaceae</taxon>
        <taxon>Dactylosporangium</taxon>
    </lineage>
</organism>
<evidence type="ECO:0000313" key="3">
    <source>
        <dbReference type="Proteomes" id="UP001058003"/>
    </source>
</evidence>
<dbReference type="Gene3D" id="3.30.750.24">
    <property type="entry name" value="STAS domain"/>
    <property type="match status" value="1"/>
</dbReference>
<dbReference type="EMBL" id="CP073767">
    <property type="protein sequence ID" value="UWZ54418.1"/>
    <property type="molecule type" value="Genomic_DNA"/>
</dbReference>
<name>A0A9Q9IJW5_9ACTN</name>
<dbReference type="SUPFAM" id="SSF52091">
    <property type="entry name" value="SpoIIaa-like"/>
    <property type="match status" value="1"/>
</dbReference>
<keyword evidence="3" id="KW-1185">Reference proteome</keyword>
<dbReference type="CDD" id="cd07043">
    <property type="entry name" value="STAS_anti-anti-sigma_factors"/>
    <property type="match status" value="1"/>
</dbReference>
<accession>A0A9Q9IJW5</accession>
<feature type="domain" description="STAS" evidence="1">
    <location>
        <begin position="13"/>
        <end position="108"/>
    </location>
</feature>
<proteinExistence type="predicted"/>
<dbReference type="OrthoDB" id="7809559at2"/>
<gene>
    <name evidence="2" type="ORF">Daura_49640</name>
</gene>
<dbReference type="Pfam" id="PF01740">
    <property type="entry name" value="STAS"/>
    <property type="match status" value="1"/>
</dbReference>
<dbReference type="InterPro" id="IPR036513">
    <property type="entry name" value="STAS_dom_sf"/>
</dbReference>
<dbReference type="AlphaFoldDB" id="A0A9Q9IJW5"/>
<evidence type="ECO:0000313" key="2">
    <source>
        <dbReference type="EMBL" id="UWZ54418.1"/>
    </source>
</evidence>
<protein>
    <submittedName>
        <fullName evidence="2">STAS domain-containing protein</fullName>
    </submittedName>
</protein>
<dbReference type="RefSeq" id="WP_033364989.1">
    <property type="nucleotide sequence ID" value="NZ_CP073767.1"/>
</dbReference>
<dbReference type="InterPro" id="IPR002645">
    <property type="entry name" value="STAS_dom"/>
</dbReference>
<dbReference type="KEGG" id="daur:Daura_49640"/>
<dbReference type="PROSITE" id="PS50801">
    <property type="entry name" value="STAS"/>
    <property type="match status" value="1"/>
</dbReference>
<evidence type="ECO:0000259" key="1">
    <source>
        <dbReference type="PROSITE" id="PS50801"/>
    </source>
</evidence>
<dbReference type="Proteomes" id="UP001058003">
    <property type="component" value="Chromosome"/>
</dbReference>
<sequence length="108" mass="11806">MDLKFCVTCTADDVTAATAPDLDELIRRTLAGLDAPHTVVIDLHELEVFAVTGARTLVTIHERCRTRGIDCHLVAPPDHPAHRVLSRLDLSPDPRIVDSVSHNPPDLS</sequence>